<dbReference type="Proteomes" id="UP000218811">
    <property type="component" value="Unassembled WGS sequence"/>
</dbReference>
<evidence type="ECO:0000313" key="1">
    <source>
        <dbReference type="EMBL" id="PCH33489.1"/>
    </source>
</evidence>
<evidence type="ECO:0000313" key="2">
    <source>
        <dbReference type="Proteomes" id="UP000218811"/>
    </source>
</evidence>
<proteinExistence type="predicted"/>
<reference evidence="1 2" key="1">
    <citation type="journal article" date="2012" name="Science">
        <title>The Paleozoic origin of enzymatic lignin decomposition reconstructed from 31 fungal genomes.</title>
        <authorList>
            <person name="Floudas D."/>
            <person name="Binder M."/>
            <person name="Riley R."/>
            <person name="Barry K."/>
            <person name="Blanchette R.A."/>
            <person name="Henrissat B."/>
            <person name="Martinez A.T."/>
            <person name="Otillar R."/>
            <person name="Spatafora J.W."/>
            <person name="Yadav J.S."/>
            <person name="Aerts A."/>
            <person name="Benoit I."/>
            <person name="Boyd A."/>
            <person name="Carlson A."/>
            <person name="Copeland A."/>
            <person name="Coutinho P.M."/>
            <person name="de Vries R.P."/>
            <person name="Ferreira P."/>
            <person name="Findley K."/>
            <person name="Foster B."/>
            <person name="Gaskell J."/>
            <person name="Glotzer D."/>
            <person name="Gorecki P."/>
            <person name="Heitman J."/>
            <person name="Hesse C."/>
            <person name="Hori C."/>
            <person name="Igarashi K."/>
            <person name="Jurgens J.A."/>
            <person name="Kallen N."/>
            <person name="Kersten P."/>
            <person name="Kohler A."/>
            <person name="Kuees U."/>
            <person name="Kumar T.K.A."/>
            <person name="Kuo A."/>
            <person name="LaButti K."/>
            <person name="Larrondo L.F."/>
            <person name="Lindquist E."/>
            <person name="Ling A."/>
            <person name="Lombard V."/>
            <person name="Lucas S."/>
            <person name="Lundell T."/>
            <person name="Martin R."/>
            <person name="McLaughlin D.J."/>
            <person name="Morgenstern I."/>
            <person name="Morin E."/>
            <person name="Murat C."/>
            <person name="Nagy L.G."/>
            <person name="Nolan M."/>
            <person name="Ohm R.A."/>
            <person name="Patyshakuliyeva A."/>
            <person name="Rokas A."/>
            <person name="Ruiz-Duenas F.J."/>
            <person name="Sabat G."/>
            <person name="Salamov A."/>
            <person name="Samejima M."/>
            <person name="Schmutz J."/>
            <person name="Slot J.C."/>
            <person name="St John F."/>
            <person name="Stenlid J."/>
            <person name="Sun H."/>
            <person name="Sun S."/>
            <person name="Syed K."/>
            <person name="Tsang A."/>
            <person name="Wiebenga A."/>
            <person name="Young D."/>
            <person name="Pisabarro A."/>
            <person name="Eastwood D.C."/>
            <person name="Martin F."/>
            <person name="Cullen D."/>
            <person name="Grigoriev I.V."/>
            <person name="Hibbett D.S."/>
        </authorList>
    </citation>
    <scope>NUCLEOTIDE SEQUENCE [LARGE SCALE GENOMIC DNA]</scope>
    <source>
        <strain evidence="1 2">MD-104</strain>
    </source>
</reference>
<protein>
    <submittedName>
        <fullName evidence="1">Uncharacterized protein</fullName>
    </submittedName>
</protein>
<accession>A0A2H3J421</accession>
<sequence>MSLRGDCLQEEGADGMLDVGKWAVYNDLGEDLAAATDVPDARRSARTQPGFDLSRKPYMQWTNRKATDAS</sequence>
<dbReference type="EMBL" id="KB467831">
    <property type="protein sequence ID" value="PCH33489.1"/>
    <property type="molecule type" value="Genomic_DNA"/>
</dbReference>
<name>A0A2H3J421_WOLCO</name>
<gene>
    <name evidence="1" type="ORF">WOLCODRAFT_160102</name>
</gene>
<dbReference type="AlphaFoldDB" id="A0A2H3J421"/>
<keyword evidence="2" id="KW-1185">Reference proteome</keyword>
<organism evidence="1 2">
    <name type="scientific">Wolfiporia cocos (strain MD-104)</name>
    <name type="common">Brown rot fungus</name>
    <dbReference type="NCBI Taxonomy" id="742152"/>
    <lineage>
        <taxon>Eukaryota</taxon>
        <taxon>Fungi</taxon>
        <taxon>Dikarya</taxon>
        <taxon>Basidiomycota</taxon>
        <taxon>Agaricomycotina</taxon>
        <taxon>Agaricomycetes</taxon>
        <taxon>Polyporales</taxon>
        <taxon>Phaeolaceae</taxon>
        <taxon>Wolfiporia</taxon>
    </lineage>
</organism>